<feature type="compositionally biased region" description="Basic and acidic residues" evidence="2">
    <location>
        <begin position="626"/>
        <end position="638"/>
    </location>
</feature>
<evidence type="ECO:0000256" key="2">
    <source>
        <dbReference type="SAM" id="MobiDB-lite"/>
    </source>
</evidence>
<dbReference type="EMBL" id="CAJNIZ010045489">
    <property type="protein sequence ID" value="CAE7721669.1"/>
    <property type="molecule type" value="Genomic_DNA"/>
</dbReference>
<gene>
    <name evidence="3" type="ORF">SPIL2461_LOCUS20581</name>
</gene>
<feature type="coiled-coil region" evidence="1">
    <location>
        <begin position="552"/>
        <end position="579"/>
    </location>
</feature>
<keyword evidence="4" id="KW-1185">Reference proteome</keyword>
<evidence type="ECO:0000313" key="3">
    <source>
        <dbReference type="EMBL" id="CAE7721669.1"/>
    </source>
</evidence>
<sequence>MTSTMAAFVFLVPEALREAWSEMLPLAGLLVSKLSDSNALVKLRAMAHTLQRLGCFWFLSPAIQALSSIEPYQQGLHDAKRLLDLPFLLVGESQGLPKLCSGLDMTIGVAAETFFFLRDLGRSSLFRFAAHCLQSFKETFSPSNAQPKMDGGVLPIVIAGRALNRSLEEGLTGQTTQQLTTMILLKHRNPDLENLDVLEESLRRAADYLKQSLVTRSLLHEQMVKQVRTKFCDHIQRVAVIVKVILVVLSGQDLLVLSHCAERNILPTSSGDGDGDGEIPLAEGIGAVEVLMVGNAADRIATGRFKCKERGQNMLCSSRLWLKPYLENGGSDSADGKGLQELAKRVEDQDVRLKSQQKEHALETAALKRRVEELLWKLLWAYLCHCSASCPSMLQEYDLALDSLGNLIEDVARSVVFPTWNALATFPEGVQIEKAFNSCAEARPVSIQITSLEKEKRTMGVALEVLPPKNRRVETIAQMLRTEALAQAQAFEAKLASMEAGHSAEAKRWQGMLSSSFMQLQALQRSISQLESGLAPLGPKGGSTVLPQPQALAKLQGDEGRAERELSAVEKLREDLARKLRGIVSSVNGALGALESQAETATRGQSPKRPQSPVTLPLNPVGTIEKQMRQRSEMDPRARSPPKGIQVMTGPLDVKED</sequence>
<protein>
    <submittedName>
        <fullName evidence="3">Uncharacterized protein</fullName>
    </submittedName>
</protein>
<name>A0A812X9A6_SYMPI</name>
<feature type="compositionally biased region" description="Polar residues" evidence="2">
    <location>
        <begin position="597"/>
        <end position="614"/>
    </location>
</feature>
<accession>A0A812X9A6</accession>
<evidence type="ECO:0000313" key="4">
    <source>
        <dbReference type="Proteomes" id="UP000649617"/>
    </source>
</evidence>
<comment type="caution">
    <text evidence="3">The sequence shown here is derived from an EMBL/GenBank/DDBJ whole genome shotgun (WGS) entry which is preliminary data.</text>
</comment>
<dbReference type="AlphaFoldDB" id="A0A812X9A6"/>
<dbReference type="Proteomes" id="UP000649617">
    <property type="component" value="Unassembled WGS sequence"/>
</dbReference>
<proteinExistence type="predicted"/>
<evidence type="ECO:0000256" key="1">
    <source>
        <dbReference type="SAM" id="Coils"/>
    </source>
</evidence>
<keyword evidence="1" id="KW-0175">Coiled coil</keyword>
<dbReference type="OrthoDB" id="426519at2759"/>
<reference evidence="3" key="1">
    <citation type="submission" date="2021-02" db="EMBL/GenBank/DDBJ databases">
        <authorList>
            <person name="Dougan E. K."/>
            <person name="Rhodes N."/>
            <person name="Thang M."/>
            <person name="Chan C."/>
        </authorList>
    </citation>
    <scope>NUCLEOTIDE SEQUENCE</scope>
</reference>
<feature type="region of interest" description="Disordered" evidence="2">
    <location>
        <begin position="596"/>
        <end position="657"/>
    </location>
</feature>
<organism evidence="3 4">
    <name type="scientific">Symbiodinium pilosum</name>
    <name type="common">Dinoflagellate</name>
    <dbReference type="NCBI Taxonomy" id="2952"/>
    <lineage>
        <taxon>Eukaryota</taxon>
        <taxon>Sar</taxon>
        <taxon>Alveolata</taxon>
        <taxon>Dinophyceae</taxon>
        <taxon>Suessiales</taxon>
        <taxon>Symbiodiniaceae</taxon>
        <taxon>Symbiodinium</taxon>
    </lineage>
</organism>